<dbReference type="EMBL" id="BKCJ011122438">
    <property type="protein sequence ID" value="GFC89725.1"/>
    <property type="molecule type" value="Genomic_DNA"/>
</dbReference>
<proteinExistence type="predicted"/>
<gene>
    <name evidence="1" type="ORF">Tci_861695</name>
</gene>
<organism evidence="1">
    <name type="scientific">Tanacetum cinerariifolium</name>
    <name type="common">Dalmatian daisy</name>
    <name type="synonym">Chrysanthemum cinerariifolium</name>
    <dbReference type="NCBI Taxonomy" id="118510"/>
    <lineage>
        <taxon>Eukaryota</taxon>
        <taxon>Viridiplantae</taxon>
        <taxon>Streptophyta</taxon>
        <taxon>Embryophyta</taxon>
        <taxon>Tracheophyta</taxon>
        <taxon>Spermatophyta</taxon>
        <taxon>Magnoliopsida</taxon>
        <taxon>eudicotyledons</taxon>
        <taxon>Gunneridae</taxon>
        <taxon>Pentapetalae</taxon>
        <taxon>asterids</taxon>
        <taxon>campanulids</taxon>
        <taxon>Asterales</taxon>
        <taxon>Asteraceae</taxon>
        <taxon>Asteroideae</taxon>
        <taxon>Anthemideae</taxon>
        <taxon>Anthemidinae</taxon>
        <taxon>Tanacetum</taxon>
    </lineage>
</organism>
<accession>A0A699RTS2</accession>
<dbReference type="AlphaFoldDB" id="A0A699RTS2"/>
<comment type="caution">
    <text evidence="1">The sequence shown here is derived from an EMBL/GenBank/DDBJ whole genome shotgun (WGS) entry which is preliminary data.</text>
</comment>
<reference evidence="1" key="1">
    <citation type="journal article" date="2019" name="Sci. Rep.">
        <title>Draft genome of Tanacetum cinerariifolium, the natural source of mosquito coil.</title>
        <authorList>
            <person name="Yamashiro T."/>
            <person name="Shiraishi A."/>
            <person name="Satake H."/>
            <person name="Nakayama K."/>
        </authorList>
    </citation>
    <scope>NUCLEOTIDE SEQUENCE</scope>
</reference>
<sequence length="258" mass="26333">RGQRLEQQLAAGGPAQRGGKQRFALRDVANILSPKRLALALIEALGAEGSGGLLGRAFAKYFPGAGAVDALAIGLHPGADALHDGALLVVDGAIAAHGHAHEQVAVFAHHVHEGVDNGFGAFVAVAVVDAAVVVPLAQAGIGLPGQGLNLVALAALDVPHQAFALLGRQDFAQNHGLVAPAVALGAGVVHVRRNAQAGIVHGPQRQGGIVEIHHVGLVLVEQLDGAVVEFLAVFLARRRHAVAPVPLPVYHAVVLAVF</sequence>
<protein>
    <submittedName>
        <fullName evidence="1">Uncharacterized protein</fullName>
    </submittedName>
</protein>
<evidence type="ECO:0000313" key="1">
    <source>
        <dbReference type="EMBL" id="GFC89725.1"/>
    </source>
</evidence>
<feature type="non-terminal residue" evidence="1">
    <location>
        <position position="258"/>
    </location>
</feature>
<feature type="non-terminal residue" evidence="1">
    <location>
        <position position="1"/>
    </location>
</feature>
<name>A0A699RTS2_TANCI</name>